<feature type="transmembrane region" description="Helical" evidence="1">
    <location>
        <begin position="121"/>
        <end position="146"/>
    </location>
</feature>
<dbReference type="InterPro" id="IPR014203">
    <property type="entry name" value="Spore_V_AC"/>
</dbReference>
<reference evidence="2" key="1">
    <citation type="submission" date="2020-08" db="EMBL/GenBank/DDBJ databases">
        <title>Genome public.</title>
        <authorList>
            <person name="Liu C."/>
            <person name="Sun Q."/>
        </authorList>
    </citation>
    <scope>NUCLEOTIDE SEQUENCE</scope>
    <source>
        <strain evidence="2">NSJ-28</strain>
    </source>
</reference>
<dbReference type="PANTHER" id="PTHR38450:SF1">
    <property type="entry name" value="STAGE V SPORULATION PROTEIN AC"/>
    <property type="match status" value="1"/>
</dbReference>
<protein>
    <submittedName>
        <fullName evidence="2">Stage V sporulation protein AC</fullName>
    </submittedName>
</protein>
<dbReference type="PANTHER" id="PTHR38450">
    <property type="entry name" value="STAGE V SPORULATION PROTEIN AC-RELATED"/>
    <property type="match status" value="1"/>
</dbReference>
<dbReference type="Proteomes" id="UP000606499">
    <property type="component" value="Unassembled WGS sequence"/>
</dbReference>
<keyword evidence="1" id="KW-0812">Transmembrane</keyword>
<name>A0A923RUV1_9FIRM</name>
<dbReference type="AlphaFoldDB" id="A0A923RUV1"/>
<dbReference type="EMBL" id="JACOPL010000002">
    <property type="protein sequence ID" value="MBC5724332.1"/>
    <property type="molecule type" value="Genomic_DNA"/>
</dbReference>
<dbReference type="NCBIfam" id="TIGR02838">
    <property type="entry name" value="spore_V_AC"/>
    <property type="match status" value="1"/>
</dbReference>
<evidence type="ECO:0000256" key="1">
    <source>
        <dbReference type="SAM" id="Phobius"/>
    </source>
</evidence>
<comment type="caution">
    <text evidence="2">The sequence shown here is derived from an EMBL/GenBank/DDBJ whole genome shotgun (WGS) entry which is preliminary data.</text>
</comment>
<sequence>MRMKLDKQKYQQMLEQKSPNSPLWKDCLKAFLFGGAICTVGEGVSNFWQSRGLETADAAAATAITMVFLGALLTCLHLYEKLAKHAGAGTIVPITGFANAIVSPAMEFKSEGLVLGVGAKLFVIAGPVLVYGISASVLYGLALLLMGGGGAG</sequence>
<dbReference type="Pfam" id="PF03862">
    <property type="entry name" value="SpoVAC_SpoVAEB"/>
    <property type="match status" value="1"/>
</dbReference>
<feature type="transmembrane region" description="Helical" evidence="1">
    <location>
        <begin position="86"/>
        <end position="106"/>
    </location>
</feature>
<keyword evidence="1" id="KW-0472">Membrane</keyword>
<proteinExistence type="predicted"/>
<dbReference type="InterPro" id="IPR005562">
    <property type="entry name" value="SpoVA"/>
</dbReference>
<keyword evidence="1" id="KW-1133">Transmembrane helix</keyword>
<feature type="transmembrane region" description="Helical" evidence="1">
    <location>
        <begin position="59"/>
        <end position="79"/>
    </location>
</feature>
<evidence type="ECO:0000313" key="2">
    <source>
        <dbReference type="EMBL" id="MBC5724332.1"/>
    </source>
</evidence>
<keyword evidence="3" id="KW-1185">Reference proteome</keyword>
<gene>
    <name evidence="2" type="primary">spoVAC</name>
    <name evidence="2" type="ORF">H8S45_02465</name>
</gene>
<organism evidence="2 3">
    <name type="scientific">Agathobaculum faecis</name>
    <dbReference type="NCBI Taxonomy" id="2763013"/>
    <lineage>
        <taxon>Bacteria</taxon>
        <taxon>Bacillati</taxon>
        <taxon>Bacillota</taxon>
        <taxon>Clostridia</taxon>
        <taxon>Eubacteriales</taxon>
        <taxon>Butyricicoccaceae</taxon>
        <taxon>Agathobaculum</taxon>
    </lineage>
</organism>
<evidence type="ECO:0000313" key="3">
    <source>
        <dbReference type="Proteomes" id="UP000606499"/>
    </source>
</evidence>
<accession>A0A923RUV1</accession>